<name>A0A3B0ZXE6_9ZZZZ</name>
<reference evidence="1" key="1">
    <citation type="submission" date="2018-06" db="EMBL/GenBank/DDBJ databases">
        <authorList>
            <person name="Zhirakovskaya E."/>
        </authorList>
    </citation>
    <scope>NUCLEOTIDE SEQUENCE</scope>
</reference>
<dbReference type="EMBL" id="UOFR01000023">
    <property type="protein sequence ID" value="VAW93900.1"/>
    <property type="molecule type" value="Genomic_DNA"/>
</dbReference>
<dbReference type="AlphaFoldDB" id="A0A3B0ZXE6"/>
<organism evidence="1">
    <name type="scientific">hydrothermal vent metagenome</name>
    <dbReference type="NCBI Taxonomy" id="652676"/>
    <lineage>
        <taxon>unclassified sequences</taxon>
        <taxon>metagenomes</taxon>
        <taxon>ecological metagenomes</taxon>
    </lineage>
</organism>
<sequence length="123" mass="13936">MNRIAITLISFLVVTVASASNLSFLNEAPIADFNKDDVKIMEDTIQKALNGVKDGEKLAWKNEKTGHSGLVNPLSSYTKDKKECREVRIVNKSKKRIAQNNFKFCKGDDTWILIKFKKEETSK</sequence>
<protein>
    <submittedName>
        <fullName evidence="1">Uncharacterized protein</fullName>
    </submittedName>
</protein>
<gene>
    <name evidence="1" type="ORF">MNBD_GAMMA21-180</name>
</gene>
<proteinExistence type="predicted"/>
<accession>A0A3B0ZXE6</accession>
<evidence type="ECO:0000313" key="1">
    <source>
        <dbReference type="EMBL" id="VAW93900.1"/>
    </source>
</evidence>